<evidence type="ECO:0008006" key="4">
    <source>
        <dbReference type="Google" id="ProtNLM"/>
    </source>
</evidence>
<keyword evidence="1" id="KW-0732">Signal</keyword>
<proteinExistence type="predicted"/>
<dbReference type="Gramene" id="OB03G19380.1">
    <property type="protein sequence ID" value="OB03G19380.1"/>
    <property type="gene ID" value="OB03G19380"/>
</dbReference>
<dbReference type="Proteomes" id="UP000006038">
    <property type="component" value="Chromosome 3"/>
</dbReference>
<evidence type="ECO:0000313" key="2">
    <source>
        <dbReference type="EnsemblPlants" id="OB03G19380.1"/>
    </source>
</evidence>
<feature type="chain" id="PRO_5003772772" description="Secreted protein" evidence="1">
    <location>
        <begin position="25"/>
        <end position="72"/>
    </location>
</feature>
<dbReference type="EnsemblPlants" id="OB03G19380.1">
    <property type="protein sequence ID" value="OB03G19380.1"/>
    <property type="gene ID" value="OB03G19380"/>
</dbReference>
<protein>
    <recommendedName>
        <fullName evidence="4">Secreted protein</fullName>
    </recommendedName>
</protein>
<organism evidence="2">
    <name type="scientific">Oryza brachyantha</name>
    <name type="common">malo sina</name>
    <dbReference type="NCBI Taxonomy" id="4533"/>
    <lineage>
        <taxon>Eukaryota</taxon>
        <taxon>Viridiplantae</taxon>
        <taxon>Streptophyta</taxon>
        <taxon>Embryophyta</taxon>
        <taxon>Tracheophyta</taxon>
        <taxon>Spermatophyta</taxon>
        <taxon>Magnoliopsida</taxon>
        <taxon>Liliopsida</taxon>
        <taxon>Poales</taxon>
        <taxon>Poaceae</taxon>
        <taxon>BOP clade</taxon>
        <taxon>Oryzoideae</taxon>
        <taxon>Oryzeae</taxon>
        <taxon>Oryzinae</taxon>
        <taxon>Oryza</taxon>
    </lineage>
</organism>
<dbReference type="OMA" id="THKISCE"/>
<keyword evidence="3" id="KW-1185">Reference proteome</keyword>
<evidence type="ECO:0000256" key="1">
    <source>
        <dbReference type="SAM" id="SignalP"/>
    </source>
</evidence>
<reference evidence="2" key="2">
    <citation type="submission" date="2013-04" db="UniProtKB">
        <authorList>
            <consortium name="EnsemblPlants"/>
        </authorList>
    </citation>
    <scope>IDENTIFICATION</scope>
</reference>
<name>J3LLL2_ORYBR</name>
<accession>J3LLL2</accession>
<dbReference type="AlphaFoldDB" id="J3LLL2"/>
<evidence type="ECO:0000313" key="3">
    <source>
        <dbReference type="Proteomes" id="UP000006038"/>
    </source>
</evidence>
<sequence length="72" mass="7945">MLGALAWQATVIKMFFCVPGGVRTGVILFSPGFSPPSGVPCVGYLRLHCDHNFQQRSRANLTWSYSARTKTL</sequence>
<feature type="signal peptide" evidence="1">
    <location>
        <begin position="1"/>
        <end position="24"/>
    </location>
</feature>
<reference evidence="2" key="1">
    <citation type="journal article" date="2013" name="Nat. Commun.">
        <title>Whole-genome sequencing of Oryza brachyantha reveals mechanisms underlying Oryza genome evolution.</title>
        <authorList>
            <person name="Chen J."/>
            <person name="Huang Q."/>
            <person name="Gao D."/>
            <person name="Wang J."/>
            <person name="Lang Y."/>
            <person name="Liu T."/>
            <person name="Li B."/>
            <person name="Bai Z."/>
            <person name="Luis Goicoechea J."/>
            <person name="Liang C."/>
            <person name="Chen C."/>
            <person name="Zhang W."/>
            <person name="Sun S."/>
            <person name="Liao Y."/>
            <person name="Zhang X."/>
            <person name="Yang L."/>
            <person name="Song C."/>
            <person name="Wang M."/>
            <person name="Shi J."/>
            <person name="Liu G."/>
            <person name="Liu J."/>
            <person name="Zhou H."/>
            <person name="Zhou W."/>
            <person name="Yu Q."/>
            <person name="An N."/>
            <person name="Chen Y."/>
            <person name="Cai Q."/>
            <person name="Wang B."/>
            <person name="Liu B."/>
            <person name="Min J."/>
            <person name="Huang Y."/>
            <person name="Wu H."/>
            <person name="Li Z."/>
            <person name="Zhang Y."/>
            <person name="Yin Y."/>
            <person name="Song W."/>
            <person name="Jiang J."/>
            <person name="Jackson S.A."/>
            <person name="Wing R.A."/>
            <person name="Wang J."/>
            <person name="Chen M."/>
        </authorList>
    </citation>
    <scope>NUCLEOTIDE SEQUENCE [LARGE SCALE GENOMIC DNA]</scope>
    <source>
        <strain evidence="2">cv. IRGC 101232</strain>
    </source>
</reference>
<dbReference type="HOGENOM" id="CLU_2726214_0_0_1"/>